<dbReference type="AlphaFoldDB" id="A0A385D5D3"/>
<proteinExistence type="predicted"/>
<accession>A0A385D5D3</accession>
<protein>
    <submittedName>
        <fullName evidence="1">Uncharacterized protein</fullName>
    </submittedName>
</protein>
<dbReference type="EMBL" id="CP031742">
    <property type="protein sequence ID" value="AXQ53190.1"/>
    <property type="molecule type" value="Genomic_DNA"/>
</dbReference>
<gene>
    <name evidence="1" type="ORF">D0C37_00010</name>
    <name evidence="2" type="ORF">D0C37_32035</name>
</gene>
<evidence type="ECO:0000313" key="1">
    <source>
        <dbReference type="EMBL" id="AXQ53190.1"/>
    </source>
</evidence>
<name>A0A385D5D3_9ACTN</name>
<evidence type="ECO:0000313" key="3">
    <source>
        <dbReference type="Proteomes" id="UP000259636"/>
    </source>
</evidence>
<dbReference type="KEGG" id="sky:D0C37_00010"/>
<dbReference type="KEGG" id="sky:D0C37_32035"/>
<sequence length="1091" mass="119081">MRSAAVRPEEWELRTLSVAAALALAEEYFGFRDADGRMVVPLDQAHVFAAARVDLWEHWPRVPRRVRELAGQYWHVRPDDLAGRGMFEALARTCATSGSGLYRLPDDVPPREATYLLAAHAQKPLELARELVREAEGYYYDTRLPLPVASPGLWQFGGSEPSVVTIPDTEEDAHVRPLQLTTAPYTATTTATRKKILRLARRQAAAGPGRHGWKPGVLASFFDRLQDASGAPVTRLNLPAGKLTIVNAPTGVGKSVLMNNLAPLLADRGQGPVAIVVSTVHESLTGAEKIAADDELVFKVTAQLAQATARHKLRCVPLVTETRLAEQAQRAAEQGREGRHDRLAYGCDLSAWVTDGPKVTRGREPCRALTKVTDPVAGTGDKEPTGPHACPRMGVCGKYALFREAVHADIIVTNHHNLLRGLIQVPVDTGRHLLRQISVMEFLNRHCRQLIVDEVDNLQNSWCSTGAHAFSLATRGINKTSLLLQVDQQRQSLAAAADRRVVNALFKARGLGEQFLNYVLDGELWLEQDTHEEERPGSGWHVPGIWDRILIRDLLGLDEHIRLDPDIHQAFRAIFPDSSDDTAPDPRFQELAGILARAVSRDTSEDELPVLKTEISRALKRLKIPKMRHADVTNALLVRAWLGCLHQSLTYLKSCIAGLGSQLTAGRELARALGSFTQNGALPYGPLGYQLFGFKVNKDNRGGGELFVQSLGGDPHTGTVQLGGTMALATAGVERSVLALSATAFFPRAACEHVHTEPAYVMTDATPGAVTALAGNVSASDTVWDPITIGGIAEAHKPAEIQKLGERLWQTRLSEHLRQLEIDDPDRTRAMVVSNSYKQALLLAVGIASVAVQASWIAVVVPKTGIPPGIHLPTGVVTITIDQLEDLPRTHRHVKVICAPLPLVARGLNILVPGTERSALASVWVGLRPVADLHSPEAMYASINATAISAACPGPDPARMLAIQSRAARRHLHTLLRSDPRFSRLPRYLKTEILAGILVDLIQLAGRARRGGTPVQLYLVDNSLLDTRLGSDFPSLLRSYYDGLTEEEQASLRRIYGATLTAWLDFAHAPDIPSLTHVPLPRNEDLDHEGV</sequence>
<dbReference type="SUPFAM" id="SSF52540">
    <property type="entry name" value="P-loop containing nucleoside triphosphate hydrolases"/>
    <property type="match status" value="1"/>
</dbReference>
<dbReference type="Proteomes" id="UP000259636">
    <property type="component" value="Chromosome"/>
</dbReference>
<evidence type="ECO:0000313" key="2">
    <source>
        <dbReference type="EMBL" id="AXQ58774.1"/>
    </source>
</evidence>
<organism evidence="1 3">
    <name type="scientific">Streptomyces koyangensis</name>
    <dbReference type="NCBI Taxonomy" id="188770"/>
    <lineage>
        <taxon>Bacteria</taxon>
        <taxon>Bacillati</taxon>
        <taxon>Actinomycetota</taxon>
        <taxon>Actinomycetes</taxon>
        <taxon>Kitasatosporales</taxon>
        <taxon>Streptomycetaceae</taxon>
        <taxon>Streptomyces</taxon>
        <taxon>Streptomyces aurantiacus group</taxon>
    </lineage>
</organism>
<dbReference type="EMBL" id="CP031742">
    <property type="protein sequence ID" value="AXQ58774.1"/>
    <property type="molecule type" value="Genomic_DNA"/>
</dbReference>
<dbReference type="RefSeq" id="WP_117348364.1">
    <property type="nucleotide sequence ID" value="NZ_CP031742.1"/>
</dbReference>
<dbReference type="InterPro" id="IPR027417">
    <property type="entry name" value="P-loop_NTPase"/>
</dbReference>
<reference evidence="1 3" key="1">
    <citation type="submission" date="2018-08" db="EMBL/GenBank/DDBJ databases">
        <authorList>
            <person name="Ferrada E.E."/>
            <person name="Latorre B.A."/>
        </authorList>
    </citation>
    <scope>NUCLEOTIDE SEQUENCE [LARGE SCALE GENOMIC DNA]</scope>
    <source>
        <strain evidence="1 3">VK-A60T</strain>
    </source>
</reference>
<dbReference type="GeneID" id="300118732"/>
<dbReference type="Gene3D" id="3.40.50.300">
    <property type="entry name" value="P-loop containing nucleotide triphosphate hydrolases"/>
    <property type="match status" value="1"/>
</dbReference>